<evidence type="ECO:0000256" key="4">
    <source>
        <dbReference type="ARBA" id="ARBA00013346"/>
    </source>
</evidence>
<organism evidence="12 13">
    <name type="scientific">Acidicapsa dinghuensis</name>
    <dbReference type="NCBI Taxonomy" id="2218256"/>
    <lineage>
        <taxon>Bacteria</taxon>
        <taxon>Pseudomonadati</taxon>
        <taxon>Acidobacteriota</taxon>
        <taxon>Terriglobia</taxon>
        <taxon>Terriglobales</taxon>
        <taxon>Acidobacteriaceae</taxon>
        <taxon>Acidicapsa</taxon>
    </lineage>
</organism>
<evidence type="ECO:0000313" key="13">
    <source>
        <dbReference type="Proteomes" id="UP001596091"/>
    </source>
</evidence>
<dbReference type="InterPro" id="IPR000682">
    <property type="entry name" value="PCMT"/>
</dbReference>
<name>A0ABW1ELH8_9BACT</name>
<dbReference type="Gene3D" id="3.40.50.150">
    <property type="entry name" value="Vaccinia Virus protein VP39"/>
    <property type="match status" value="1"/>
</dbReference>
<comment type="similarity">
    <text evidence="2">Belongs to the methyltransferase superfamily. L-isoaspartyl/D-aspartyl protein methyltransferase family.</text>
</comment>
<gene>
    <name evidence="12" type="ORF">ACFPT7_18225</name>
</gene>
<evidence type="ECO:0000256" key="3">
    <source>
        <dbReference type="ARBA" id="ARBA00011890"/>
    </source>
</evidence>
<keyword evidence="8" id="KW-0949">S-adenosyl-L-methionine</keyword>
<reference evidence="13" key="1">
    <citation type="journal article" date="2019" name="Int. J. Syst. Evol. Microbiol.">
        <title>The Global Catalogue of Microorganisms (GCM) 10K type strain sequencing project: providing services to taxonomists for standard genome sequencing and annotation.</title>
        <authorList>
            <consortium name="The Broad Institute Genomics Platform"/>
            <consortium name="The Broad Institute Genome Sequencing Center for Infectious Disease"/>
            <person name="Wu L."/>
            <person name="Ma J."/>
        </authorList>
    </citation>
    <scope>NUCLEOTIDE SEQUENCE [LARGE SCALE GENOMIC DNA]</scope>
    <source>
        <strain evidence="13">JCM 4087</strain>
    </source>
</reference>
<dbReference type="PANTHER" id="PTHR11579:SF0">
    <property type="entry name" value="PROTEIN-L-ISOASPARTATE(D-ASPARTATE) O-METHYLTRANSFERASE"/>
    <property type="match status" value="1"/>
</dbReference>
<dbReference type="RefSeq" id="WP_263341983.1">
    <property type="nucleotide sequence ID" value="NZ_JAGSYH010000009.1"/>
</dbReference>
<dbReference type="CDD" id="cd02440">
    <property type="entry name" value="AdoMet_MTases"/>
    <property type="match status" value="1"/>
</dbReference>
<proteinExistence type="inferred from homology"/>
<dbReference type="Proteomes" id="UP001596091">
    <property type="component" value="Unassembled WGS sequence"/>
</dbReference>
<evidence type="ECO:0000313" key="12">
    <source>
        <dbReference type="EMBL" id="MFC5864248.1"/>
    </source>
</evidence>
<keyword evidence="7" id="KW-0808">Transferase</keyword>
<evidence type="ECO:0000256" key="8">
    <source>
        <dbReference type="ARBA" id="ARBA00022691"/>
    </source>
</evidence>
<evidence type="ECO:0000256" key="2">
    <source>
        <dbReference type="ARBA" id="ARBA00005369"/>
    </source>
</evidence>
<evidence type="ECO:0000256" key="6">
    <source>
        <dbReference type="ARBA" id="ARBA00022603"/>
    </source>
</evidence>
<keyword evidence="5" id="KW-0963">Cytoplasm</keyword>
<evidence type="ECO:0000256" key="11">
    <source>
        <dbReference type="ARBA" id="ARBA00031350"/>
    </source>
</evidence>
<protein>
    <recommendedName>
        <fullName evidence="4">Protein-L-isoaspartate O-methyltransferase</fullName>
        <ecNumber evidence="3">2.1.1.77</ecNumber>
    </recommendedName>
    <alternativeName>
        <fullName evidence="11">L-isoaspartyl protein carboxyl methyltransferase</fullName>
    </alternativeName>
    <alternativeName>
        <fullName evidence="9">Protein L-isoaspartyl methyltransferase</fullName>
    </alternativeName>
    <alternativeName>
        <fullName evidence="10">Protein-beta-aspartate methyltransferase</fullName>
    </alternativeName>
</protein>
<sequence>MDRPTELRQFFAHMVTANAGIPPGSAIEAAFASTPREQFVAPPPWRVFTPRGYYETISADPAYIYQDTVLALGGDHPGLNNGQPTLHAYCIHTLGLKPGDRVVHIGAGTGYYTTLLAKLVGEAGHVTAFEIEPDLAARAKENLAIFPHAAIESRSGAISPIPACNAIYINAGATEPLSIWLDALEIEGRLLFPLTGPDGNGAMLLITRKEDGVYTARFLMPVAFVPCMGARDKALEKQLSKALRNRDWQNVRFLHRNSEPAANCWLAGNGWWLATQ</sequence>
<dbReference type="Pfam" id="PF01135">
    <property type="entry name" value="PCMT"/>
    <property type="match status" value="1"/>
</dbReference>
<dbReference type="EC" id="2.1.1.77" evidence="3"/>
<keyword evidence="13" id="KW-1185">Reference proteome</keyword>
<dbReference type="InterPro" id="IPR029063">
    <property type="entry name" value="SAM-dependent_MTases_sf"/>
</dbReference>
<dbReference type="SUPFAM" id="SSF53335">
    <property type="entry name" value="S-adenosyl-L-methionine-dependent methyltransferases"/>
    <property type="match status" value="1"/>
</dbReference>
<evidence type="ECO:0000256" key="10">
    <source>
        <dbReference type="ARBA" id="ARBA00031323"/>
    </source>
</evidence>
<accession>A0ABW1ELH8</accession>
<evidence type="ECO:0000256" key="5">
    <source>
        <dbReference type="ARBA" id="ARBA00022490"/>
    </source>
</evidence>
<dbReference type="EMBL" id="JBHSPH010000009">
    <property type="protein sequence ID" value="MFC5864248.1"/>
    <property type="molecule type" value="Genomic_DNA"/>
</dbReference>
<comment type="caution">
    <text evidence="12">The sequence shown here is derived from an EMBL/GenBank/DDBJ whole genome shotgun (WGS) entry which is preliminary data.</text>
</comment>
<evidence type="ECO:0000256" key="7">
    <source>
        <dbReference type="ARBA" id="ARBA00022679"/>
    </source>
</evidence>
<evidence type="ECO:0000256" key="1">
    <source>
        <dbReference type="ARBA" id="ARBA00004496"/>
    </source>
</evidence>
<dbReference type="PANTHER" id="PTHR11579">
    <property type="entry name" value="PROTEIN-L-ISOASPARTATE O-METHYLTRANSFERASE"/>
    <property type="match status" value="1"/>
</dbReference>
<evidence type="ECO:0000256" key="9">
    <source>
        <dbReference type="ARBA" id="ARBA00030757"/>
    </source>
</evidence>
<comment type="subcellular location">
    <subcellularLocation>
        <location evidence="1">Cytoplasm</location>
    </subcellularLocation>
</comment>
<keyword evidence="6" id="KW-0489">Methyltransferase</keyword>